<organism evidence="1 2">
    <name type="scientific">Parasaccharibacter apium</name>
    <dbReference type="NCBI Taxonomy" id="1510841"/>
    <lineage>
        <taxon>Bacteria</taxon>
        <taxon>Pseudomonadati</taxon>
        <taxon>Pseudomonadota</taxon>
        <taxon>Alphaproteobacteria</taxon>
        <taxon>Acetobacterales</taxon>
        <taxon>Acetobacteraceae</taxon>
        <taxon>Parasaccharibacter</taxon>
    </lineage>
</organism>
<reference evidence="1 2" key="1">
    <citation type="journal article" date="2014" name="Genome Biol. Evol.">
        <title>Acetic acid bacteria genomes reveal functional traits for adaptation to life in insect guts.</title>
        <authorList>
            <person name="Chouaia B."/>
            <person name="Gaiarsa S."/>
            <person name="Crotti E."/>
            <person name="Comandatore F."/>
            <person name="Degli Esposti M."/>
            <person name="Ricci I."/>
            <person name="Alma A."/>
            <person name="Favia G."/>
            <person name="Bandi C."/>
            <person name="Daffonchio D."/>
        </authorList>
    </citation>
    <scope>NUCLEOTIDE SEQUENCE [LARGE SCALE GENOMIC DNA]</scope>
    <source>
        <strain evidence="2">AM169</strain>
    </source>
</reference>
<comment type="caution">
    <text evidence="1">The sequence shown here is derived from an EMBL/GenBank/DDBJ whole genome shotgun (WGS) entry which is preliminary data.</text>
</comment>
<name>A0A7U7G6A5_9PROT</name>
<evidence type="ECO:0000313" key="2">
    <source>
        <dbReference type="Proteomes" id="UP000027590"/>
    </source>
</evidence>
<proteinExistence type="predicted"/>
<evidence type="ECO:0000313" key="1">
    <source>
        <dbReference type="EMBL" id="CDG33962.1"/>
    </source>
</evidence>
<dbReference type="EMBL" id="CBLY010000006">
    <property type="protein sequence ID" value="CDG33962.1"/>
    <property type="molecule type" value="Genomic_DNA"/>
</dbReference>
<dbReference type="AlphaFoldDB" id="A0A7U7G6A5"/>
<dbReference type="Proteomes" id="UP000027590">
    <property type="component" value="Unassembled WGS sequence"/>
</dbReference>
<sequence length="91" mass="10367">MATTASITDRSHDEQVTPAAHAARFKTACSASDRRIRISWHRPWVFGDCLTDMARHSFTTEKGVHGGKQRFPLTRLQTIGTQRVRWFARLA</sequence>
<gene>
    <name evidence="1" type="ORF">SACS_1224</name>
</gene>
<protein>
    <submittedName>
        <fullName evidence="1">Uncharacterized protein</fullName>
    </submittedName>
</protein>
<accession>A0A7U7G6A5</accession>
<reference evidence="1 2" key="2">
    <citation type="journal article" date="2014" name="PLoS ONE">
        <title>Evolution of mitochondria reconstructed from the energy metabolism of living bacteria.</title>
        <authorList>
            <person name="Degli Esposti M."/>
            <person name="Chouaia B."/>
            <person name="Comandatore F."/>
            <person name="Crotti E."/>
            <person name="Sassera D."/>
            <person name="Lievens P.M."/>
            <person name="Daffonchio D."/>
            <person name="Bandi C."/>
        </authorList>
    </citation>
    <scope>NUCLEOTIDE SEQUENCE [LARGE SCALE GENOMIC DNA]</scope>
    <source>
        <strain evidence="2">AM169</strain>
    </source>
</reference>